<dbReference type="EMBL" id="BOML01000033">
    <property type="protein sequence ID" value="GIE02756.1"/>
    <property type="molecule type" value="Genomic_DNA"/>
</dbReference>
<feature type="compositionally biased region" description="Low complexity" evidence="1">
    <location>
        <begin position="78"/>
        <end position="90"/>
    </location>
</feature>
<comment type="caution">
    <text evidence="2">The sequence shown here is derived from an EMBL/GenBank/DDBJ whole genome shotgun (WGS) entry which is preliminary data.</text>
</comment>
<dbReference type="Proteomes" id="UP000637628">
    <property type="component" value="Unassembled WGS sequence"/>
</dbReference>
<evidence type="ECO:0000313" key="2">
    <source>
        <dbReference type="EMBL" id="GIE02756.1"/>
    </source>
</evidence>
<organism evidence="2 3">
    <name type="scientific">Paractinoplanes durhamensis</name>
    <dbReference type="NCBI Taxonomy" id="113563"/>
    <lineage>
        <taxon>Bacteria</taxon>
        <taxon>Bacillati</taxon>
        <taxon>Actinomycetota</taxon>
        <taxon>Actinomycetes</taxon>
        <taxon>Micromonosporales</taxon>
        <taxon>Micromonosporaceae</taxon>
        <taxon>Paractinoplanes</taxon>
    </lineage>
</organism>
<keyword evidence="3" id="KW-1185">Reference proteome</keyword>
<proteinExistence type="predicted"/>
<accession>A0ABQ3YYT8</accession>
<feature type="compositionally biased region" description="Gly residues" evidence="1">
    <location>
        <begin position="30"/>
        <end position="42"/>
    </location>
</feature>
<evidence type="ECO:0000313" key="3">
    <source>
        <dbReference type="Proteomes" id="UP000637628"/>
    </source>
</evidence>
<name>A0ABQ3YYT8_9ACTN</name>
<reference evidence="2 3" key="1">
    <citation type="submission" date="2021-01" db="EMBL/GenBank/DDBJ databases">
        <title>Whole genome shotgun sequence of Actinoplanes durhamensis NBRC 14914.</title>
        <authorList>
            <person name="Komaki H."/>
            <person name="Tamura T."/>
        </authorList>
    </citation>
    <scope>NUCLEOTIDE SEQUENCE [LARGE SCALE GENOMIC DNA]</scope>
    <source>
        <strain evidence="2 3">NBRC 14914</strain>
    </source>
</reference>
<protein>
    <submittedName>
        <fullName evidence="2">Uncharacterized protein</fullName>
    </submittedName>
</protein>
<sequence length="96" mass="10039">MPYGDATTGRLHRDVGAPDPQNTGISGPKTGLGGISTAGNGDGTTKRKHERAGDDEQFLHGSHPLGMGLQVRRRKGGWRPAPAAAEAGRGMWPGRN</sequence>
<evidence type="ECO:0000256" key="1">
    <source>
        <dbReference type="SAM" id="MobiDB-lite"/>
    </source>
</evidence>
<feature type="region of interest" description="Disordered" evidence="1">
    <location>
        <begin position="1"/>
        <end position="96"/>
    </location>
</feature>
<gene>
    <name evidence="2" type="ORF">Adu01nite_41060</name>
</gene>